<comment type="subcellular location">
    <subcellularLocation>
        <location evidence="1">Endomembrane system</location>
        <topology evidence="1">Multi-pass membrane protein</topology>
    </subcellularLocation>
    <subcellularLocation>
        <location evidence="7">Endoplasmic reticulum membrane</location>
        <topology evidence="7">Multi-pass membrane protein</topology>
    </subcellularLocation>
</comment>
<keyword evidence="6 7" id="KW-0472">Membrane</keyword>
<keyword evidence="2 7" id="KW-0337">GPI-anchor biosynthesis</keyword>
<feature type="transmembrane region" description="Helical" evidence="7">
    <location>
        <begin position="102"/>
        <end position="121"/>
    </location>
</feature>
<dbReference type="GO" id="GO:0006506">
    <property type="term" value="P:GPI anchor biosynthetic process"/>
    <property type="evidence" value="ECO:0007669"/>
    <property type="project" value="UniProtKB-KW"/>
</dbReference>
<dbReference type="GO" id="GO:0005789">
    <property type="term" value="C:endoplasmic reticulum membrane"/>
    <property type="evidence" value="ECO:0007669"/>
    <property type="project" value="UniProtKB-SubCell"/>
</dbReference>
<comment type="function">
    <text evidence="7">Involved in the lipid remodeling steps of GPI-anchor maturation.</text>
</comment>
<evidence type="ECO:0000256" key="5">
    <source>
        <dbReference type="ARBA" id="ARBA00022989"/>
    </source>
</evidence>
<feature type="transmembrane region" description="Helical" evidence="7">
    <location>
        <begin position="199"/>
        <end position="220"/>
    </location>
</feature>
<sequence>MATCFSAVCQPPAQYYPSIALRLTRWTCADDCGYHCMHRITDEAERDGSRIHQYNGKWPFWRWAGIQEPASTLFSLMNLAVHFRGAREIQRRIPETHPLKGYYLNFAFVSMNAWIWSSVFHTRDLPRTEALDYFSAAAAILYALYYTAVRMFHLYPEHHRLIISRRDSRSIAYNIWRAFCGLLFLGHISYLSLLPRFDYTYNIIFNIVVGLAHNFLWVIYALPIRAIHRFPNRSPSYRPFYAYKAVVFVAVTTAATALELLDFPPWGRILDAHALWHLSTVPIAAFWYRFLIQDALDDSWKGYKP</sequence>
<comment type="similarity">
    <text evidence="7">Belongs to the PGAP3 family.</text>
</comment>
<feature type="transmembrane region" description="Helical" evidence="7">
    <location>
        <begin position="133"/>
        <end position="155"/>
    </location>
</feature>
<dbReference type="PANTHER" id="PTHR13148:SF0">
    <property type="entry name" value="POST-GPI ATTACHMENT TO PROTEINS FACTOR 3"/>
    <property type="match status" value="1"/>
</dbReference>
<organism evidence="8 9">
    <name type="scientific">Steccherinum ochraceum</name>
    <dbReference type="NCBI Taxonomy" id="92696"/>
    <lineage>
        <taxon>Eukaryota</taxon>
        <taxon>Fungi</taxon>
        <taxon>Dikarya</taxon>
        <taxon>Basidiomycota</taxon>
        <taxon>Agaricomycotina</taxon>
        <taxon>Agaricomycetes</taxon>
        <taxon>Polyporales</taxon>
        <taxon>Steccherinaceae</taxon>
        <taxon>Steccherinum</taxon>
    </lineage>
</organism>
<keyword evidence="7" id="KW-0256">Endoplasmic reticulum</keyword>
<evidence type="ECO:0000256" key="2">
    <source>
        <dbReference type="ARBA" id="ARBA00022502"/>
    </source>
</evidence>
<dbReference type="EMBL" id="RWJN01000222">
    <property type="protein sequence ID" value="TCD64676.1"/>
    <property type="molecule type" value="Genomic_DNA"/>
</dbReference>
<dbReference type="GO" id="GO:0016788">
    <property type="term" value="F:hydrolase activity, acting on ester bonds"/>
    <property type="evidence" value="ECO:0007669"/>
    <property type="project" value="TreeGrafter"/>
</dbReference>
<evidence type="ECO:0000256" key="4">
    <source>
        <dbReference type="ARBA" id="ARBA00022729"/>
    </source>
</evidence>
<evidence type="ECO:0000256" key="3">
    <source>
        <dbReference type="ARBA" id="ARBA00022692"/>
    </source>
</evidence>
<accession>A0A4R0RCG1</accession>
<comment type="caution">
    <text evidence="7">Lacks conserved residue(s) required for the propagation of feature annotation.</text>
</comment>
<keyword evidence="3 7" id="KW-0812">Transmembrane</keyword>
<evidence type="ECO:0000313" key="8">
    <source>
        <dbReference type="EMBL" id="TCD64676.1"/>
    </source>
</evidence>
<feature type="transmembrane region" description="Helical" evidence="7">
    <location>
        <begin position="241"/>
        <end position="261"/>
    </location>
</feature>
<comment type="caution">
    <text evidence="8">The sequence shown here is derived from an EMBL/GenBank/DDBJ whole genome shotgun (WGS) entry which is preliminary data.</text>
</comment>
<dbReference type="Proteomes" id="UP000292702">
    <property type="component" value="Unassembled WGS sequence"/>
</dbReference>
<dbReference type="InterPro" id="IPR007217">
    <property type="entry name" value="Per1-like"/>
</dbReference>
<dbReference type="PANTHER" id="PTHR13148">
    <property type="entry name" value="PER1-RELATED"/>
    <property type="match status" value="1"/>
</dbReference>
<proteinExistence type="inferred from homology"/>
<dbReference type="STRING" id="92696.A0A4R0RCG1"/>
<protein>
    <recommendedName>
        <fullName evidence="7">Post-GPI attachment to proteins factor 3</fullName>
    </recommendedName>
</protein>
<dbReference type="Pfam" id="PF04080">
    <property type="entry name" value="Per1"/>
    <property type="match status" value="1"/>
</dbReference>
<feature type="transmembrane region" description="Helical" evidence="7">
    <location>
        <begin position="273"/>
        <end position="291"/>
    </location>
</feature>
<keyword evidence="9" id="KW-1185">Reference proteome</keyword>
<evidence type="ECO:0000256" key="1">
    <source>
        <dbReference type="ARBA" id="ARBA00004127"/>
    </source>
</evidence>
<evidence type="ECO:0000256" key="7">
    <source>
        <dbReference type="RuleBase" id="RU365066"/>
    </source>
</evidence>
<evidence type="ECO:0000256" key="6">
    <source>
        <dbReference type="ARBA" id="ARBA00023136"/>
    </source>
</evidence>
<evidence type="ECO:0000313" key="9">
    <source>
        <dbReference type="Proteomes" id="UP000292702"/>
    </source>
</evidence>
<dbReference type="AlphaFoldDB" id="A0A4R0RCG1"/>
<name>A0A4R0RCG1_9APHY</name>
<gene>
    <name evidence="8" type="ORF">EIP91_003790</name>
</gene>
<keyword evidence="4" id="KW-0732">Signal</keyword>
<feature type="transmembrane region" description="Helical" evidence="7">
    <location>
        <begin position="175"/>
        <end position="193"/>
    </location>
</feature>
<reference evidence="8 9" key="1">
    <citation type="submission" date="2018-11" db="EMBL/GenBank/DDBJ databases">
        <title>Genome assembly of Steccherinum ochraceum LE-BIN_3174, the white-rot fungus of the Steccherinaceae family (The Residual Polyporoid clade, Polyporales, Basidiomycota).</title>
        <authorList>
            <person name="Fedorova T.V."/>
            <person name="Glazunova O.A."/>
            <person name="Landesman E.O."/>
            <person name="Moiseenko K.V."/>
            <person name="Psurtseva N.V."/>
            <person name="Savinova O.S."/>
            <person name="Shakhova N.V."/>
            <person name="Tyazhelova T.V."/>
            <person name="Vasina D.V."/>
        </authorList>
    </citation>
    <scope>NUCLEOTIDE SEQUENCE [LARGE SCALE GENOMIC DNA]</scope>
    <source>
        <strain evidence="8 9">LE-BIN_3174</strain>
    </source>
</reference>
<keyword evidence="5 7" id="KW-1133">Transmembrane helix</keyword>
<dbReference type="OrthoDB" id="419770at2759"/>